<evidence type="ECO:0000256" key="12">
    <source>
        <dbReference type="SAM" id="MobiDB-lite"/>
    </source>
</evidence>
<name>A0ABS0J5U0_9BACT</name>
<comment type="cofactor">
    <cofactor evidence="1">
        <name>Mn(2+)</name>
        <dbReference type="ChEBI" id="CHEBI:29035"/>
    </cofactor>
</comment>
<dbReference type="NCBIfam" id="TIGR00243">
    <property type="entry name" value="Dxr"/>
    <property type="match status" value="1"/>
</dbReference>
<keyword evidence="8 16" id="KW-0560">Oxidoreductase</keyword>
<dbReference type="Proteomes" id="UP001194469">
    <property type="component" value="Unassembled WGS sequence"/>
</dbReference>
<dbReference type="Pfam" id="PF13288">
    <property type="entry name" value="DXPR_C"/>
    <property type="match status" value="1"/>
</dbReference>
<comment type="caution">
    <text evidence="16">The sequence shown here is derived from an EMBL/GenBank/DDBJ whole genome shotgun (WGS) entry which is preliminary data.</text>
</comment>
<dbReference type="InterPro" id="IPR003821">
    <property type="entry name" value="DXP_reductoisomerase"/>
</dbReference>
<sequence>IHVGPEGYAALAALPNASTVLSAQVGAAGLRATVAAARAGKVICLANKESLVLAGALIRQICAETGAVVLPVDSEHNAVFQALRVHDMSRVPHAVRRVILTASGGPFRGRDRAFLSTVTREQALNHPNWSMGAKITIDSATLMNKGLEVIEAYHLYGVAPEYIEVVVHPQSIVHSLVEYADGSQIAHLGTPDMRIAIAYCMAWPRCVDTGVAPLDLVRAGSLTFEAPDLSSFPCLALARRVVAAEAHTPGGAGLPVVLNAANEAAVDLFLHGRIGFMDIPALIERALDAHEAESPDTESPDTKSPDAASPDTTGTFLMHDIYHIEALDAATRRRVHHWADAAGTQGTGNA</sequence>
<dbReference type="GO" id="GO:0030604">
    <property type="term" value="F:1-deoxy-D-xylulose-5-phosphate reductoisomerase activity"/>
    <property type="evidence" value="ECO:0007669"/>
    <property type="project" value="UniProtKB-EC"/>
</dbReference>
<gene>
    <name evidence="16" type="ORF">FVW20_12475</name>
</gene>
<keyword evidence="10" id="KW-0414">Isoprene biosynthesis</keyword>
<keyword evidence="17" id="KW-1185">Reference proteome</keyword>
<evidence type="ECO:0000256" key="6">
    <source>
        <dbReference type="ARBA" id="ARBA00022723"/>
    </source>
</evidence>
<comment type="catalytic activity">
    <reaction evidence="11">
        <text>2-C-methyl-D-erythritol 4-phosphate + NADP(+) = 1-deoxy-D-xylulose 5-phosphate + NADPH + H(+)</text>
        <dbReference type="Rhea" id="RHEA:13717"/>
        <dbReference type="ChEBI" id="CHEBI:15378"/>
        <dbReference type="ChEBI" id="CHEBI:57783"/>
        <dbReference type="ChEBI" id="CHEBI:57792"/>
        <dbReference type="ChEBI" id="CHEBI:58262"/>
        <dbReference type="ChEBI" id="CHEBI:58349"/>
        <dbReference type="EC" id="1.1.1.267"/>
    </reaction>
    <physiologicalReaction direction="right-to-left" evidence="11">
        <dbReference type="Rhea" id="RHEA:13719"/>
    </physiologicalReaction>
</comment>
<dbReference type="InterPro" id="IPR013512">
    <property type="entry name" value="DXP_reductoisomerase_N"/>
</dbReference>
<evidence type="ECO:0000313" key="16">
    <source>
        <dbReference type="EMBL" id="MBG3877803.1"/>
    </source>
</evidence>
<organism evidence="16 17">
    <name type="scientific">Nitratidesulfovibrio oxamicus</name>
    <dbReference type="NCBI Taxonomy" id="32016"/>
    <lineage>
        <taxon>Bacteria</taxon>
        <taxon>Pseudomonadati</taxon>
        <taxon>Thermodesulfobacteriota</taxon>
        <taxon>Desulfovibrionia</taxon>
        <taxon>Desulfovibrionales</taxon>
        <taxon>Desulfovibrionaceae</taxon>
        <taxon>Nitratidesulfovibrio</taxon>
    </lineage>
</organism>
<evidence type="ECO:0000256" key="2">
    <source>
        <dbReference type="ARBA" id="ARBA00001946"/>
    </source>
</evidence>
<dbReference type="Gene3D" id="3.40.50.720">
    <property type="entry name" value="NAD(P)-binding Rossmann-like Domain"/>
    <property type="match status" value="1"/>
</dbReference>
<dbReference type="HAMAP" id="MF_00183">
    <property type="entry name" value="DXP_reductoisom"/>
    <property type="match status" value="1"/>
</dbReference>
<keyword evidence="9" id="KW-0464">Manganese</keyword>
<dbReference type="InterPro" id="IPR026877">
    <property type="entry name" value="DXPR_C"/>
</dbReference>
<dbReference type="EMBL" id="VRYY01000377">
    <property type="protein sequence ID" value="MBG3877803.1"/>
    <property type="molecule type" value="Genomic_DNA"/>
</dbReference>
<accession>A0ABS0J5U0</accession>
<dbReference type="PANTHER" id="PTHR30525:SF0">
    <property type="entry name" value="1-DEOXY-D-XYLULOSE 5-PHOSPHATE REDUCTOISOMERASE, CHLOROPLASTIC"/>
    <property type="match status" value="1"/>
</dbReference>
<evidence type="ECO:0000256" key="10">
    <source>
        <dbReference type="ARBA" id="ARBA00023229"/>
    </source>
</evidence>
<evidence type="ECO:0000256" key="7">
    <source>
        <dbReference type="ARBA" id="ARBA00022857"/>
    </source>
</evidence>
<evidence type="ECO:0000256" key="11">
    <source>
        <dbReference type="ARBA" id="ARBA00048543"/>
    </source>
</evidence>
<evidence type="ECO:0000256" key="9">
    <source>
        <dbReference type="ARBA" id="ARBA00023211"/>
    </source>
</evidence>
<dbReference type="InterPro" id="IPR013644">
    <property type="entry name" value="DXP_reductoisomerase_C"/>
</dbReference>
<dbReference type="PIRSF" id="PIRSF006205">
    <property type="entry name" value="Dxp_reductismrs"/>
    <property type="match status" value="1"/>
</dbReference>
<evidence type="ECO:0000313" key="17">
    <source>
        <dbReference type="Proteomes" id="UP001194469"/>
    </source>
</evidence>
<protein>
    <recommendedName>
        <fullName evidence="5">1-deoxy-D-xylulose-5-phosphate reductoisomerase</fullName>
        <ecNumber evidence="5">1.1.1.267</ecNumber>
    </recommendedName>
</protein>
<comment type="similarity">
    <text evidence="4">Belongs to the DXR family.</text>
</comment>
<evidence type="ECO:0000256" key="8">
    <source>
        <dbReference type="ARBA" id="ARBA00023002"/>
    </source>
</evidence>
<dbReference type="Pfam" id="PF08436">
    <property type="entry name" value="DXP_redisom_C"/>
    <property type="match status" value="1"/>
</dbReference>
<feature type="domain" description="DXP reductoisomerase C-terminal" evidence="15">
    <location>
        <begin position="188"/>
        <end position="295"/>
    </location>
</feature>
<evidence type="ECO:0000259" key="14">
    <source>
        <dbReference type="Pfam" id="PF08436"/>
    </source>
</evidence>
<keyword evidence="7" id="KW-0521">NADP</keyword>
<evidence type="ECO:0000256" key="1">
    <source>
        <dbReference type="ARBA" id="ARBA00001936"/>
    </source>
</evidence>
<feature type="domain" description="1-deoxy-D-xylulose 5-phosphate reductoisomerase C-terminal" evidence="14">
    <location>
        <begin position="69"/>
        <end position="156"/>
    </location>
</feature>
<dbReference type="SUPFAM" id="SSF55347">
    <property type="entry name" value="Glyceraldehyde-3-phosphate dehydrogenase-like, C-terminal domain"/>
    <property type="match status" value="1"/>
</dbReference>
<dbReference type="PANTHER" id="PTHR30525">
    <property type="entry name" value="1-DEOXY-D-XYLULOSE 5-PHOSPHATE REDUCTOISOMERASE"/>
    <property type="match status" value="1"/>
</dbReference>
<evidence type="ECO:0000259" key="15">
    <source>
        <dbReference type="Pfam" id="PF13288"/>
    </source>
</evidence>
<dbReference type="SUPFAM" id="SSF69055">
    <property type="entry name" value="1-deoxy-D-xylulose-5-phosphate reductoisomerase, C-terminal domain"/>
    <property type="match status" value="1"/>
</dbReference>
<dbReference type="RefSeq" id="WP_196609871.1">
    <property type="nucleotide sequence ID" value="NZ_VRYY01000377.1"/>
</dbReference>
<dbReference type="InterPro" id="IPR036169">
    <property type="entry name" value="DXPR_C_sf"/>
</dbReference>
<comment type="cofactor">
    <cofactor evidence="2">
        <name>Mg(2+)</name>
        <dbReference type="ChEBI" id="CHEBI:18420"/>
    </cofactor>
</comment>
<dbReference type="Gene3D" id="1.10.1740.10">
    <property type="match status" value="1"/>
</dbReference>
<keyword evidence="6" id="KW-0479">Metal-binding</keyword>
<dbReference type="EC" id="1.1.1.267" evidence="5"/>
<evidence type="ECO:0000259" key="13">
    <source>
        <dbReference type="Pfam" id="PF02670"/>
    </source>
</evidence>
<reference evidence="16 17" key="1">
    <citation type="submission" date="2019-08" db="EMBL/GenBank/DDBJ databases">
        <authorList>
            <person name="Luo N."/>
        </authorList>
    </citation>
    <scope>NUCLEOTIDE SEQUENCE [LARGE SCALE GENOMIC DNA]</scope>
    <source>
        <strain evidence="16 17">NCIMB 9442</strain>
    </source>
</reference>
<evidence type="ECO:0000256" key="3">
    <source>
        <dbReference type="ARBA" id="ARBA00005094"/>
    </source>
</evidence>
<dbReference type="Pfam" id="PF02670">
    <property type="entry name" value="DXP_reductoisom"/>
    <property type="match status" value="1"/>
</dbReference>
<feature type="region of interest" description="Disordered" evidence="12">
    <location>
        <begin position="290"/>
        <end position="312"/>
    </location>
</feature>
<evidence type="ECO:0000256" key="5">
    <source>
        <dbReference type="ARBA" id="ARBA00012366"/>
    </source>
</evidence>
<comment type="pathway">
    <text evidence="3">Isoprenoid biosynthesis; isopentenyl diphosphate biosynthesis via DXP pathway; isopentenyl diphosphate from 1-deoxy-D-xylulose 5-phosphate: step 1/6.</text>
</comment>
<evidence type="ECO:0000256" key="4">
    <source>
        <dbReference type="ARBA" id="ARBA00006825"/>
    </source>
</evidence>
<feature type="domain" description="1-deoxy-D-xylulose 5-phosphate reductoisomerase N-terminal" evidence="13">
    <location>
        <begin position="2"/>
        <end position="55"/>
    </location>
</feature>
<feature type="non-terminal residue" evidence="16">
    <location>
        <position position="1"/>
    </location>
</feature>
<proteinExistence type="inferred from homology"/>